<accession>A0A5C6LMM2</accession>
<name>A0A5C6LMM2_9BACT</name>
<reference evidence="1 2" key="1">
    <citation type="submission" date="2019-08" db="EMBL/GenBank/DDBJ databases">
        <title>Whole genome sequencing of chitin degrading bacteria Chitinophaga pinensis YS16.</title>
        <authorList>
            <person name="Singh R.P."/>
            <person name="Manchanda G."/>
            <person name="Maurya I.K."/>
            <person name="Joshi N.K."/>
            <person name="Srivastava A.K."/>
        </authorList>
    </citation>
    <scope>NUCLEOTIDE SEQUENCE [LARGE SCALE GENOMIC DNA]</scope>
    <source>
        <strain evidence="1 2">YS-16</strain>
    </source>
</reference>
<evidence type="ECO:0000313" key="2">
    <source>
        <dbReference type="Proteomes" id="UP000318815"/>
    </source>
</evidence>
<comment type="caution">
    <text evidence="1">The sequence shown here is derived from an EMBL/GenBank/DDBJ whole genome shotgun (WGS) entry which is preliminary data.</text>
</comment>
<keyword evidence="2" id="KW-1185">Reference proteome</keyword>
<protein>
    <recommendedName>
        <fullName evidence="3">(2Fe-2S) ferredoxin domain-containing protein</fullName>
    </recommendedName>
</protein>
<evidence type="ECO:0008006" key="3">
    <source>
        <dbReference type="Google" id="ProtNLM"/>
    </source>
</evidence>
<dbReference type="OrthoDB" id="9800692at2"/>
<gene>
    <name evidence="1" type="ORF">FEF09_23440</name>
</gene>
<dbReference type="InterPro" id="IPR036249">
    <property type="entry name" value="Thioredoxin-like_sf"/>
</dbReference>
<evidence type="ECO:0000313" key="1">
    <source>
        <dbReference type="EMBL" id="TWV96238.1"/>
    </source>
</evidence>
<dbReference type="CDD" id="cd02980">
    <property type="entry name" value="TRX_Fd_family"/>
    <property type="match status" value="1"/>
</dbReference>
<sequence length="121" mass="13891">MAIKDLTKVQKILFICNGGTCNKNNAADENTVQLRTHLTEHDLNDEIHTVRTKCLGQCTWGPMIFMHPEGLWYKNVNLDTTREIVTQHLMKNELVLENVHFPEAELVDSKPLTLKSHQPNE</sequence>
<dbReference type="Gene3D" id="3.40.30.10">
    <property type="entry name" value="Glutaredoxin"/>
    <property type="match status" value="1"/>
</dbReference>
<dbReference type="EMBL" id="VOHS01000035">
    <property type="protein sequence ID" value="TWV96238.1"/>
    <property type="molecule type" value="Genomic_DNA"/>
</dbReference>
<dbReference type="Proteomes" id="UP000318815">
    <property type="component" value="Unassembled WGS sequence"/>
</dbReference>
<dbReference type="RefSeq" id="WP_146307358.1">
    <property type="nucleotide sequence ID" value="NZ_VOHS01000035.1"/>
</dbReference>
<dbReference type="AlphaFoldDB" id="A0A5C6LMM2"/>
<proteinExistence type="predicted"/>
<dbReference type="SUPFAM" id="SSF52833">
    <property type="entry name" value="Thioredoxin-like"/>
    <property type="match status" value="1"/>
</dbReference>
<organism evidence="1 2">
    <name type="scientific">Chitinophaga pinensis</name>
    <dbReference type="NCBI Taxonomy" id="79329"/>
    <lineage>
        <taxon>Bacteria</taxon>
        <taxon>Pseudomonadati</taxon>
        <taxon>Bacteroidota</taxon>
        <taxon>Chitinophagia</taxon>
        <taxon>Chitinophagales</taxon>
        <taxon>Chitinophagaceae</taxon>
        <taxon>Chitinophaga</taxon>
    </lineage>
</organism>